<proteinExistence type="inferred from homology"/>
<reference evidence="6" key="1">
    <citation type="submission" date="2025-08" db="UniProtKB">
        <authorList>
            <consortium name="RefSeq"/>
        </authorList>
    </citation>
    <scope>IDENTIFICATION</scope>
    <source>
        <tissue evidence="6">Whole organism</tissue>
    </source>
</reference>
<dbReference type="RefSeq" id="XP_052126343.1">
    <property type="nucleotide sequence ID" value="XM_052270383.1"/>
</dbReference>
<evidence type="ECO:0000313" key="6">
    <source>
        <dbReference type="RefSeq" id="XP_052126343.1"/>
    </source>
</evidence>
<dbReference type="Proteomes" id="UP000504606">
    <property type="component" value="Unplaced"/>
</dbReference>
<dbReference type="GO" id="GO:0016579">
    <property type="term" value="P:protein deubiquitination"/>
    <property type="evidence" value="ECO:0007669"/>
    <property type="project" value="InterPro"/>
</dbReference>
<feature type="compositionally biased region" description="Basic and acidic residues" evidence="2">
    <location>
        <begin position="16"/>
        <end position="34"/>
    </location>
</feature>
<dbReference type="InterPro" id="IPR050164">
    <property type="entry name" value="Peptidase_C19"/>
</dbReference>
<dbReference type="SUPFAM" id="SSF54001">
    <property type="entry name" value="Cysteine proteinases"/>
    <property type="match status" value="1"/>
</dbReference>
<feature type="domain" description="USP" evidence="4">
    <location>
        <begin position="159"/>
        <end position="438"/>
    </location>
</feature>
<feature type="transmembrane region" description="Helical" evidence="3">
    <location>
        <begin position="112"/>
        <end position="134"/>
    </location>
</feature>
<evidence type="ECO:0000256" key="3">
    <source>
        <dbReference type="SAM" id="Phobius"/>
    </source>
</evidence>
<name>A0A9C6UEB7_FRAOC</name>
<evidence type="ECO:0000313" key="5">
    <source>
        <dbReference type="Proteomes" id="UP000504606"/>
    </source>
</evidence>
<dbReference type="GO" id="GO:0005634">
    <property type="term" value="C:nucleus"/>
    <property type="evidence" value="ECO:0007669"/>
    <property type="project" value="TreeGrafter"/>
</dbReference>
<dbReference type="InterPro" id="IPR001394">
    <property type="entry name" value="Peptidase_C19_UCH"/>
</dbReference>
<feature type="compositionally biased region" description="Polar residues" evidence="2">
    <location>
        <begin position="457"/>
        <end position="479"/>
    </location>
</feature>
<evidence type="ECO:0000256" key="1">
    <source>
        <dbReference type="ARBA" id="ARBA00009085"/>
    </source>
</evidence>
<dbReference type="PROSITE" id="PS00973">
    <property type="entry name" value="USP_2"/>
    <property type="match status" value="1"/>
</dbReference>
<dbReference type="InterPro" id="IPR038765">
    <property type="entry name" value="Papain-like_cys_pep_sf"/>
</dbReference>
<dbReference type="PROSITE" id="PS50235">
    <property type="entry name" value="USP_3"/>
    <property type="match status" value="1"/>
</dbReference>
<feature type="region of interest" description="Disordered" evidence="2">
    <location>
        <begin position="1"/>
        <end position="34"/>
    </location>
</feature>
<dbReference type="GO" id="GO:0005829">
    <property type="term" value="C:cytosol"/>
    <property type="evidence" value="ECO:0007669"/>
    <property type="project" value="TreeGrafter"/>
</dbReference>
<dbReference type="InterPro" id="IPR018200">
    <property type="entry name" value="USP_CS"/>
</dbReference>
<evidence type="ECO:0000256" key="2">
    <source>
        <dbReference type="SAM" id="MobiDB-lite"/>
    </source>
</evidence>
<keyword evidence="3" id="KW-0812">Transmembrane</keyword>
<keyword evidence="3" id="KW-1133">Transmembrane helix</keyword>
<dbReference type="GeneID" id="127750007"/>
<accession>A0A9C6UEB7</accession>
<feature type="region of interest" description="Disordered" evidence="2">
    <location>
        <begin position="450"/>
        <end position="520"/>
    </location>
</feature>
<comment type="similarity">
    <text evidence="1">Belongs to the peptidase C19 family.</text>
</comment>
<dbReference type="Gene3D" id="3.90.70.10">
    <property type="entry name" value="Cysteine proteinases"/>
    <property type="match status" value="1"/>
</dbReference>
<sequence>MLQAVSLSSKTSVSEENSKLRLDEETEFGENHALDGDSFRNTLKRSLSPDSFEHKKFNKGEKSLGILNGRCYNRQISNLVGPLTTDAHDNQFGSQQEQDDTYKCTEKEKSSLQTAICVCLLTVLGLLAFTFTVVTKPSNMDQFEVIDMEVKPLMTGSWGGFINSGVTCYVNSTLQLLLHIDPFFEWLKNSQFDAESVSSTVRELSKLHRSQRTVDPKPLLSWLNYISPKLRNDTQEDAHEFLDGLLKCFQAENQHLDKNIVECTFGSNLTVTITCEVCTYTSSERKELNVQYFSLLINKAGSVEDALQQYLHSSGMKSYCRYCKSDTSKRQDTSIDKSSPFLILHLKRFIMGENYGSSKLCRKIQINRAVNFNGKQFRLAAIVMHHGTSMNSGHYTALCRREEEWWHYNDHEAKMILMDEQTMKGLQSTAYLLLYEDLTVQTADKEVYTPGKRGTNRWVSSPLQPSVSPKETPSKQPIRSSERECSKPLGKVKRKLDMDSQQKHIGSDNKAGSELTTEVH</sequence>
<feature type="compositionally biased region" description="Polar residues" evidence="2">
    <location>
        <begin position="1"/>
        <end position="15"/>
    </location>
</feature>
<dbReference type="GO" id="GO:0004843">
    <property type="term" value="F:cysteine-type deubiquitinase activity"/>
    <property type="evidence" value="ECO:0007669"/>
    <property type="project" value="InterPro"/>
</dbReference>
<dbReference type="InterPro" id="IPR028889">
    <property type="entry name" value="USP"/>
</dbReference>
<keyword evidence="3" id="KW-0472">Membrane</keyword>
<dbReference type="PANTHER" id="PTHR24006">
    <property type="entry name" value="UBIQUITIN CARBOXYL-TERMINAL HYDROLASE"/>
    <property type="match status" value="1"/>
</dbReference>
<dbReference type="KEGG" id="foc:127750007"/>
<protein>
    <submittedName>
        <fullName evidence="6">Uncharacterized protein LOC127750007</fullName>
    </submittedName>
</protein>
<evidence type="ECO:0000259" key="4">
    <source>
        <dbReference type="PROSITE" id="PS50235"/>
    </source>
</evidence>
<feature type="compositionally biased region" description="Basic and acidic residues" evidence="2">
    <location>
        <begin position="495"/>
        <end position="507"/>
    </location>
</feature>
<gene>
    <name evidence="6" type="primary">LOC127750007</name>
</gene>
<organism evidence="5 6">
    <name type="scientific">Frankliniella occidentalis</name>
    <name type="common">Western flower thrips</name>
    <name type="synonym">Euthrips occidentalis</name>
    <dbReference type="NCBI Taxonomy" id="133901"/>
    <lineage>
        <taxon>Eukaryota</taxon>
        <taxon>Metazoa</taxon>
        <taxon>Ecdysozoa</taxon>
        <taxon>Arthropoda</taxon>
        <taxon>Hexapoda</taxon>
        <taxon>Insecta</taxon>
        <taxon>Pterygota</taxon>
        <taxon>Neoptera</taxon>
        <taxon>Paraneoptera</taxon>
        <taxon>Thysanoptera</taxon>
        <taxon>Terebrantia</taxon>
        <taxon>Thripoidea</taxon>
        <taxon>Thripidae</taxon>
        <taxon>Frankliniella</taxon>
    </lineage>
</organism>
<dbReference type="Pfam" id="PF00443">
    <property type="entry name" value="UCH"/>
    <property type="match status" value="1"/>
</dbReference>
<dbReference type="AlphaFoldDB" id="A0A9C6UEB7"/>
<keyword evidence="5" id="KW-1185">Reference proteome</keyword>
<dbReference type="OrthoDB" id="2420415at2759"/>